<dbReference type="Proteomes" id="UP001159427">
    <property type="component" value="Unassembled WGS sequence"/>
</dbReference>
<evidence type="ECO:0000256" key="2">
    <source>
        <dbReference type="SAM" id="MobiDB-lite"/>
    </source>
</evidence>
<evidence type="ECO:0000313" key="3">
    <source>
        <dbReference type="EMBL" id="CAH3030503.1"/>
    </source>
</evidence>
<feature type="compositionally biased region" description="Basic and acidic residues" evidence="2">
    <location>
        <begin position="1"/>
        <end position="16"/>
    </location>
</feature>
<evidence type="ECO:0000313" key="4">
    <source>
        <dbReference type="Proteomes" id="UP001159427"/>
    </source>
</evidence>
<accession>A0ABN8ML93</accession>
<organism evidence="3 4">
    <name type="scientific">Porites evermanni</name>
    <dbReference type="NCBI Taxonomy" id="104178"/>
    <lineage>
        <taxon>Eukaryota</taxon>
        <taxon>Metazoa</taxon>
        <taxon>Cnidaria</taxon>
        <taxon>Anthozoa</taxon>
        <taxon>Hexacorallia</taxon>
        <taxon>Scleractinia</taxon>
        <taxon>Fungiina</taxon>
        <taxon>Poritidae</taxon>
        <taxon>Porites</taxon>
    </lineage>
</organism>
<feature type="non-terminal residue" evidence="3">
    <location>
        <position position="184"/>
    </location>
</feature>
<dbReference type="Gene3D" id="3.30.70.1820">
    <property type="entry name" value="L1 transposable element, RRM domain"/>
    <property type="match status" value="1"/>
</dbReference>
<proteinExistence type="predicted"/>
<keyword evidence="1" id="KW-0175">Coiled coil</keyword>
<name>A0ABN8ML93_9CNID</name>
<evidence type="ECO:0000256" key="1">
    <source>
        <dbReference type="SAM" id="Coils"/>
    </source>
</evidence>
<sequence length="184" mass="21116">MGKDKADKNPSKRLRENGSQTDEDDEHVGVGGVMSARLEEMNTKLDQVLTACGEIALLKDEIRKLRDEVKNLKQSLQSAEEEIESLQESQKETSAQVKENNEDIDFLFEDIGALRRRNIKLEAYTRRENVRIFNVEEEEDENTEELVRSVFVANLKIPADKVNDIRFERVHRISTNNSSLRAPS</sequence>
<dbReference type="EMBL" id="CALNXI010000638">
    <property type="protein sequence ID" value="CAH3030503.1"/>
    <property type="molecule type" value="Genomic_DNA"/>
</dbReference>
<dbReference type="Gene3D" id="1.20.1480.30">
    <property type="entry name" value="Designed four-helix bundle protein"/>
    <property type="match status" value="1"/>
</dbReference>
<feature type="coiled-coil region" evidence="1">
    <location>
        <begin position="55"/>
        <end position="103"/>
    </location>
</feature>
<protein>
    <submittedName>
        <fullName evidence="3">Uncharacterized protein</fullName>
    </submittedName>
</protein>
<keyword evidence="4" id="KW-1185">Reference proteome</keyword>
<feature type="region of interest" description="Disordered" evidence="2">
    <location>
        <begin position="1"/>
        <end position="30"/>
    </location>
</feature>
<gene>
    <name evidence="3" type="ORF">PEVE_00038065</name>
</gene>
<comment type="caution">
    <text evidence="3">The sequence shown here is derived from an EMBL/GenBank/DDBJ whole genome shotgun (WGS) entry which is preliminary data.</text>
</comment>
<reference evidence="3 4" key="1">
    <citation type="submission" date="2022-05" db="EMBL/GenBank/DDBJ databases">
        <authorList>
            <consortium name="Genoscope - CEA"/>
            <person name="William W."/>
        </authorList>
    </citation>
    <scope>NUCLEOTIDE SEQUENCE [LARGE SCALE GENOMIC DNA]</scope>
</reference>